<dbReference type="Pfam" id="PF03724">
    <property type="entry name" value="META"/>
    <property type="match status" value="1"/>
</dbReference>
<feature type="domain" description="DUF4377" evidence="3">
    <location>
        <begin position="186"/>
        <end position="271"/>
    </location>
</feature>
<dbReference type="EMBL" id="AP024684">
    <property type="protein sequence ID" value="BCX41967.1"/>
    <property type="molecule type" value="Genomic_DNA"/>
</dbReference>
<protein>
    <submittedName>
        <fullName evidence="4">META and DUF4377 domain-containing protein</fullName>
    </submittedName>
</protein>
<dbReference type="InterPro" id="IPR005184">
    <property type="entry name" value="DUF306_Meta_HslJ"/>
</dbReference>
<evidence type="ECO:0000259" key="3">
    <source>
        <dbReference type="Pfam" id="PF14302"/>
    </source>
</evidence>
<reference evidence="4 5" key="1">
    <citation type="submission" date="2021-05" db="EMBL/GenBank/DDBJ databases">
        <title>Complete Genome Sequence of Stenotrophomonas pavanii strain Y.</title>
        <authorList>
            <person name="Dohra H."/>
            <person name="Mohad Din A.R.J."/>
            <person name="Suzuki K."/>
            <person name="Fatma A."/>
            <person name="Honjyo M."/>
            <person name="Nishimura T."/>
            <person name="Moriuch R."/>
            <person name="Masuda K."/>
            <person name="Minoura A."/>
            <person name="Tashiro Y."/>
            <person name="Futamata H."/>
        </authorList>
    </citation>
    <scope>NUCLEOTIDE SEQUENCE [LARGE SCALE GENOMIC DNA]</scope>
    <source>
        <strain evidence="5">Y</strain>
    </source>
</reference>
<feature type="chain" id="PRO_5046687118" evidence="1">
    <location>
        <begin position="27"/>
        <end position="276"/>
    </location>
</feature>
<evidence type="ECO:0000259" key="2">
    <source>
        <dbReference type="Pfam" id="PF03724"/>
    </source>
</evidence>
<organism evidence="4 5">
    <name type="scientific">Stenotrophomonas pavanii</name>
    <dbReference type="NCBI Taxonomy" id="487698"/>
    <lineage>
        <taxon>Bacteria</taxon>
        <taxon>Pseudomonadati</taxon>
        <taxon>Pseudomonadota</taxon>
        <taxon>Gammaproteobacteria</taxon>
        <taxon>Lysobacterales</taxon>
        <taxon>Lysobacteraceae</taxon>
        <taxon>Stenotrophomonas</taxon>
    </lineage>
</organism>
<dbReference type="InterPro" id="IPR038670">
    <property type="entry name" value="HslJ-like_sf"/>
</dbReference>
<name>A0ABN6GLD3_9GAMM</name>
<proteinExistence type="predicted"/>
<feature type="domain" description="DUF306" evidence="2">
    <location>
        <begin position="52"/>
        <end position="166"/>
    </location>
</feature>
<dbReference type="InterPro" id="IPR053147">
    <property type="entry name" value="Hsp_HslJ-like"/>
</dbReference>
<dbReference type="PROSITE" id="PS51257">
    <property type="entry name" value="PROKAR_LIPOPROTEIN"/>
    <property type="match status" value="1"/>
</dbReference>
<dbReference type="InterPro" id="IPR025485">
    <property type="entry name" value="DUF4377"/>
</dbReference>
<dbReference type="Pfam" id="PF14302">
    <property type="entry name" value="DUF4377"/>
    <property type="match status" value="1"/>
</dbReference>
<dbReference type="Proteomes" id="UP000825066">
    <property type="component" value="Chromosome"/>
</dbReference>
<dbReference type="Gene3D" id="2.40.128.270">
    <property type="match status" value="1"/>
</dbReference>
<evidence type="ECO:0000313" key="4">
    <source>
        <dbReference type="EMBL" id="BCX41967.1"/>
    </source>
</evidence>
<dbReference type="PANTHER" id="PTHR35535:SF2">
    <property type="entry name" value="DUF306 DOMAIN-CONTAINING PROTEIN"/>
    <property type="match status" value="1"/>
</dbReference>
<keyword evidence="1" id="KW-0732">Signal</keyword>
<gene>
    <name evidence="4" type="ORF">STNY_R01140</name>
</gene>
<evidence type="ECO:0000313" key="5">
    <source>
        <dbReference type="Proteomes" id="UP000825066"/>
    </source>
</evidence>
<accession>A0ABN6GLD3</accession>
<dbReference type="RefSeq" id="WP_057493698.1">
    <property type="nucleotide sequence ID" value="NZ_AP024684.1"/>
</dbReference>
<dbReference type="PANTHER" id="PTHR35535">
    <property type="entry name" value="HEAT SHOCK PROTEIN HSLJ"/>
    <property type="match status" value="1"/>
</dbReference>
<feature type="signal peptide" evidence="1">
    <location>
        <begin position="1"/>
        <end position="26"/>
    </location>
</feature>
<evidence type="ECO:0000256" key="1">
    <source>
        <dbReference type="SAM" id="SignalP"/>
    </source>
</evidence>
<keyword evidence="5" id="KW-1185">Reference proteome</keyword>
<sequence>MNRKLTLLLPLALMAACSQTPAPAPAGTGGDDVAPAAAKAADQQTLAHLDAQRLQSQHWRLQQATGADGKRIDALFAREDKPVTLDFAEGRLSVSNTCNRMGGGYTFDAGKLSVSAMASTMMACTDKALMALDEAVSSRLQGELKAEQGADGTLTLTNAKGDVLVFNPEPTAETRYGGAGETVFLEVAAKTEKCSHPLIPDYQCLQVREVKFDDKGLKQGEPGKFENFYGTIEGYTHEDGVRNVVRVKRYEVKNPPADAPSQAYVLDMVVESAIEK</sequence>